<dbReference type="SUPFAM" id="SSF50475">
    <property type="entry name" value="FMN-binding split barrel"/>
    <property type="match status" value="1"/>
</dbReference>
<dbReference type="InterPro" id="IPR052019">
    <property type="entry name" value="F420H2_bilvrd_red/Heme_oxyg"/>
</dbReference>
<dbReference type="InterPro" id="IPR011576">
    <property type="entry name" value="Pyridox_Oxase_N"/>
</dbReference>
<sequence>MTQENLDATNNPTPFGKGVKQRDLIKMTPEEIEAFLSEWHTMNIATINHDNTIHLVAMWYGFIEGCPALETKAKSQKVNNLRRNPQITCLIEEGDSYDQLRGVEMVGHAEIVEDPDQIFTLGVSVFERTSGAPYTEEMRPAVEMMINKRVAIKIHIDKYVSWDHRKLGLPSMG</sequence>
<dbReference type="Gene3D" id="2.30.110.10">
    <property type="entry name" value="Electron Transport, Fmn-binding Protein, Chain A"/>
    <property type="match status" value="1"/>
</dbReference>
<gene>
    <name evidence="3" type="ORF">UFOPK3605_00086</name>
    <name evidence="4" type="ORF">UFOPK3897_00090</name>
    <name evidence="5" type="ORF">UFOPK4121_00069</name>
</gene>
<evidence type="ECO:0000256" key="1">
    <source>
        <dbReference type="ARBA" id="ARBA00023002"/>
    </source>
</evidence>
<dbReference type="AlphaFoldDB" id="A0A6J7Q5Q4"/>
<keyword evidence="1" id="KW-0560">Oxidoreductase</keyword>
<evidence type="ECO:0000313" key="4">
    <source>
        <dbReference type="EMBL" id="CAB4968357.1"/>
    </source>
</evidence>
<reference evidence="5" key="1">
    <citation type="submission" date="2020-05" db="EMBL/GenBank/DDBJ databases">
        <authorList>
            <person name="Chiriac C."/>
            <person name="Salcher M."/>
            <person name="Ghai R."/>
            <person name="Kavagutti S V."/>
        </authorList>
    </citation>
    <scope>NUCLEOTIDE SEQUENCE</scope>
</reference>
<dbReference type="PANTHER" id="PTHR35176">
    <property type="entry name" value="HEME OXYGENASE HI_0854-RELATED"/>
    <property type="match status" value="1"/>
</dbReference>
<dbReference type="GO" id="GO:0070967">
    <property type="term" value="F:coenzyme F420 binding"/>
    <property type="evidence" value="ECO:0007669"/>
    <property type="project" value="TreeGrafter"/>
</dbReference>
<dbReference type="EMBL" id="CAFBPQ010000001">
    <property type="protein sequence ID" value="CAB5011449.1"/>
    <property type="molecule type" value="Genomic_DNA"/>
</dbReference>
<dbReference type="GO" id="GO:0005829">
    <property type="term" value="C:cytosol"/>
    <property type="evidence" value="ECO:0007669"/>
    <property type="project" value="TreeGrafter"/>
</dbReference>
<proteinExistence type="predicted"/>
<dbReference type="PANTHER" id="PTHR35176:SF6">
    <property type="entry name" value="HEME OXYGENASE HI_0854-RELATED"/>
    <property type="match status" value="1"/>
</dbReference>
<name>A0A6J7Q5Q4_9ZZZZ</name>
<dbReference type="Pfam" id="PF01243">
    <property type="entry name" value="PNPOx_N"/>
    <property type="match status" value="1"/>
</dbReference>
<evidence type="ECO:0000313" key="3">
    <source>
        <dbReference type="EMBL" id="CAB4894029.1"/>
    </source>
</evidence>
<dbReference type="GO" id="GO:0016627">
    <property type="term" value="F:oxidoreductase activity, acting on the CH-CH group of donors"/>
    <property type="evidence" value="ECO:0007669"/>
    <property type="project" value="TreeGrafter"/>
</dbReference>
<dbReference type="EMBL" id="CAFBOF010000001">
    <property type="protein sequence ID" value="CAB4968357.1"/>
    <property type="molecule type" value="Genomic_DNA"/>
</dbReference>
<organism evidence="5">
    <name type="scientific">freshwater metagenome</name>
    <dbReference type="NCBI Taxonomy" id="449393"/>
    <lineage>
        <taxon>unclassified sequences</taxon>
        <taxon>metagenomes</taxon>
        <taxon>ecological metagenomes</taxon>
    </lineage>
</organism>
<evidence type="ECO:0000259" key="2">
    <source>
        <dbReference type="Pfam" id="PF01243"/>
    </source>
</evidence>
<feature type="domain" description="Pyridoxamine 5'-phosphate oxidase N-terminal" evidence="2">
    <location>
        <begin position="29"/>
        <end position="162"/>
    </location>
</feature>
<protein>
    <submittedName>
        <fullName evidence="5">Unannotated protein</fullName>
    </submittedName>
</protein>
<dbReference type="InterPro" id="IPR012349">
    <property type="entry name" value="Split_barrel_FMN-bd"/>
</dbReference>
<dbReference type="EMBL" id="CAFBMM010000001">
    <property type="protein sequence ID" value="CAB4894029.1"/>
    <property type="molecule type" value="Genomic_DNA"/>
</dbReference>
<evidence type="ECO:0000313" key="5">
    <source>
        <dbReference type="EMBL" id="CAB5011449.1"/>
    </source>
</evidence>
<accession>A0A6J7Q5Q4</accession>